<dbReference type="SUPFAM" id="SSF53098">
    <property type="entry name" value="Ribonuclease H-like"/>
    <property type="match status" value="1"/>
</dbReference>
<dbReference type="PANTHER" id="PTHR45913:SF19">
    <property type="entry name" value="LOW QUALITY PROTEIN: ZINC FINGER BED DOMAIN-CONTAINING PROTEIN 5-LIKE"/>
    <property type="match status" value="1"/>
</dbReference>
<gene>
    <name evidence="2" type="ORF">g.41333</name>
</gene>
<evidence type="ECO:0000256" key="1">
    <source>
        <dbReference type="SAM" id="MobiDB-lite"/>
    </source>
</evidence>
<evidence type="ECO:0000313" key="2">
    <source>
        <dbReference type="EMBL" id="JAS89993.1"/>
    </source>
</evidence>
<sequence length="415" mass="46985">MKRFLSSNKTEQGSKQRSDSASTSAKSDAEAAEGSRKPKYRKYDDKYLDFGFSCIEINNEERPQCVVCMKVLSVESMLPSKLKRHLETVHSNLIGKPREFFIRKKTEAVKQKSSFSKHSKANSDALLASFKVAYHIAKCKKPHTIAEELILPAAVDMAKIMIGEDAGKQLLKIPLSNNTISRRIDDISEDINKQLINSLRGKEFGIQLDEATDSHKDANLICYVRYVNENQLIEDLLFCKEIEGGTSGKELFDIVNNFMAENDINWEDCVGVCTDGGRSMSGHYQGLQSRIREKAPNAIWTHCIIHREALAAAKFSSELSAVIKTVIQVINFIKTRPMKARFFSKLCDDTGAQHSSLLYYSSARWLSLGNSLLRLFELRQEIHIFLSEDNNALADMFIDESFLLKLAFLTDIFER</sequence>
<accession>A0A1B6ISX9</accession>
<dbReference type="AlphaFoldDB" id="A0A1B6ISX9"/>
<feature type="region of interest" description="Disordered" evidence="1">
    <location>
        <begin position="1"/>
        <end position="37"/>
    </location>
</feature>
<dbReference type="EMBL" id="GECU01017713">
    <property type="protein sequence ID" value="JAS89993.1"/>
    <property type="molecule type" value="Transcribed_RNA"/>
</dbReference>
<reference evidence="2" key="1">
    <citation type="submission" date="2015-11" db="EMBL/GenBank/DDBJ databases">
        <title>De novo transcriptome assembly of four potential Pierce s Disease insect vectors from Arizona vineyards.</title>
        <authorList>
            <person name="Tassone E.E."/>
        </authorList>
    </citation>
    <scope>NUCLEOTIDE SEQUENCE</scope>
</reference>
<organism evidence="2">
    <name type="scientific">Homalodisca liturata</name>
    <dbReference type="NCBI Taxonomy" id="320908"/>
    <lineage>
        <taxon>Eukaryota</taxon>
        <taxon>Metazoa</taxon>
        <taxon>Ecdysozoa</taxon>
        <taxon>Arthropoda</taxon>
        <taxon>Hexapoda</taxon>
        <taxon>Insecta</taxon>
        <taxon>Pterygota</taxon>
        <taxon>Neoptera</taxon>
        <taxon>Paraneoptera</taxon>
        <taxon>Hemiptera</taxon>
        <taxon>Auchenorrhyncha</taxon>
        <taxon>Membracoidea</taxon>
        <taxon>Cicadellidae</taxon>
        <taxon>Cicadellinae</taxon>
        <taxon>Proconiini</taxon>
        <taxon>Homalodisca</taxon>
    </lineage>
</organism>
<name>A0A1B6ISX9_9HEMI</name>
<dbReference type="InterPro" id="IPR012337">
    <property type="entry name" value="RNaseH-like_sf"/>
</dbReference>
<proteinExistence type="predicted"/>
<feature type="compositionally biased region" description="Basic and acidic residues" evidence="1">
    <location>
        <begin position="27"/>
        <end position="37"/>
    </location>
</feature>
<dbReference type="PANTHER" id="PTHR45913">
    <property type="entry name" value="EPM2A-INTERACTING PROTEIN 1"/>
    <property type="match status" value="1"/>
</dbReference>
<protein>
    <submittedName>
        <fullName evidence="2">Uncharacterized protein</fullName>
    </submittedName>
</protein>
<feature type="compositionally biased region" description="Polar residues" evidence="1">
    <location>
        <begin position="1"/>
        <end position="11"/>
    </location>
</feature>